<dbReference type="EMBL" id="KZ679264">
    <property type="protein sequence ID" value="PTB39480.1"/>
    <property type="molecule type" value="Genomic_DNA"/>
</dbReference>
<name>A0A2T3Z3Z6_TRIA4</name>
<dbReference type="Proteomes" id="UP000240493">
    <property type="component" value="Unassembled WGS sequence"/>
</dbReference>
<keyword evidence="2" id="KW-1185">Reference proteome</keyword>
<evidence type="ECO:0000313" key="1">
    <source>
        <dbReference type="EMBL" id="PTB39480.1"/>
    </source>
</evidence>
<proteinExistence type="predicted"/>
<evidence type="ECO:0000313" key="2">
    <source>
        <dbReference type="Proteomes" id="UP000240493"/>
    </source>
</evidence>
<accession>A0A2T3Z3Z6</accession>
<dbReference type="AlphaFoldDB" id="A0A2T3Z3Z6"/>
<reference evidence="1 2" key="1">
    <citation type="submission" date="2016-07" db="EMBL/GenBank/DDBJ databases">
        <title>Multiple horizontal gene transfer events from other fungi enriched the ability of initially mycotrophic Trichoderma (Ascomycota) to feed on dead plant biomass.</title>
        <authorList>
            <consortium name="DOE Joint Genome Institute"/>
            <person name="Aerts A."/>
            <person name="Atanasova L."/>
            <person name="Chenthamara K."/>
            <person name="Zhang J."/>
            <person name="Grujic M."/>
            <person name="Henrissat B."/>
            <person name="Kuo A."/>
            <person name="Salamov A."/>
            <person name="Lipzen A."/>
            <person name="Labutti K."/>
            <person name="Barry K."/>
            <person name="Miao Y."/>
            <person name="Rahimi M.J."/>
            <person name="Shen Q."/>
            <person name="Grigoriev I.V."/>
            <person name="Kubicek C.P."/>
            <person name="Druzhinina I.S."/>
        </authorList>
    </citation>
    <scope>NUCLEOTIDE SEQUENCE [LARGE SCALE GENOMIC DNA]</scope>
    <source>
        <strain evidence="1 2">CBS 433.97</strain>
    </source>
</reference>
<feature type="non-terminal residue" evidence="1">
    <location>
        <position position="88"/>
    </location>
</feature>
<organism evidence="1 2">
    <name type="scientific">Trichoderma asperellum (strain ATCC 204424 / CBS 433.97 / NBRC 101777)</name>
    <dbReference type="NCBI Taxonomy" id="1042311"/>
    <lineage>
        <taxon>Eukaryota</taxon>
        <taxon>Fungi</taxon>
        <taxon>Dikarya</taxon>
        <taxon>Ascomycota</taxon>
        <taxon>Pezizomycotina</taxon>
        <taxon>Sordariomycetes</taxon>
        <taxon>Hypocreomycetidae</taxon>
        <taxon>Hypocreales</taxon>
        <taxon>Hypocreaceae</taxon>
        <taxon>Trichoderma</taxon>
    </lineage>
</organism>
<gene>
    <name evidence="1" type="ORF">M441DRAFT_438684</name>
</gene>
<protein>
    <submittedName>
        <fullName evidence="1">Uncharacterized protein</fullName>
    </submittedName>
</protein>
<sequence>MPIEREIYLAGARCQDEQHSVAMLISLVYITQNPSCSASLPEESRGHASSSKKMRSRPPAEAVSIFLLRPIGQRLDRKFFFFFFFFLW</sequence>